<dbReference type="GO" id="GO:1990904">
    <property type="term" value="C:ribonucleoprotein complex"/>
    <property type="evidence" value="ECO:0007669"/>
    <property type="project" value="UniProtKB-KW"/>
</dbReference>
<dbReference type="AlphaFoldDB" id="A0A1A6HF50"/>
<evidence type="ECO:0000256" key="6">
    <source>
        <dbReference type="ARBA" id="ARBA00023128"/>
    </source>
</evidence>
<evidence type="ECO:0000256" key="9">
    <source>
        <dbReference type="ARBA" id="ARBA00023306"/>
    </source>
</evidence>
<feature type="region of interest" description="Disordered" evidence="14">
    <location>
        <begin position="137"/>
        <end position="170"/>
    </location>
</feature>
<keyword evidence="8" id="KW-0687">Ribonucleoprotein</keyword>
<dbReference type="OrthoDB" id="6247992at2759"/>
<dbReference type="STRING" id="56216.A0A1A6HF50"/>
<evidence type="ECO:0000256" key="3">
    <source>
        <dbReference type="ARBA" id="ARBA00005421"/>
    </source>
</evidence>
<evidence type="ECO:0000256" key="10">
    <source>
        <dbReference type="ARBA" id="ARBA00030700"/>
    </source>
</evidence>
<evidence type="ECO:0000256" key="7">
    <source>
        <dbReference type="ARBA" id="ARBA00023242"/>
    </source>
</evidence>
<dbReference type="Pfam" id="PF10147">
    <property type="entry name" value="CR6_interact"/>
    <property type="match status" value="1"/>
</dbReference>
<feature type="region of interest" description="Disordered" evidence="14">
    <location>
        <begin position="186"/>
        <end position="222"/>
    </location>
</feature>
<evidence type="ECO:0000313" key="15">
    <source>
        <dbReference type="EMBL" id="OBS76570.1"/>
    </source>
</evidence>
<dbReference type="Proteomes" id="UP000092124">
    <property type="component" value="Unassembled WGS sequence"/>
</dbReference>
<feature type="region of interest" description="Disordered" evidence="14">
    <location>
        <begin position="17"/>
        <end position="49"/>
    </location>
</feature>
<dbReference type="GO" id="GO:0005634">
    <property type="term" value="C:nucleus"/>
    <property type="evidence" value="ECO:0007669"/>
    <property type="project" value="UniProtKB-SubCell"/>
</dbReference>
<evidence type="ECO:0000313" key="16">
    <source>
        <dbReference type="Proteomes" id="UP000092124"/>
    </source>
</evidence>
<evidence type="ECO:0000256" key="13">
    <source>
        <dbReference type="ARBA" id="ARBA00060144"/>
    </source>
</evidence>
<keyword evidence="5" id="KW-0175">Coiled coil</keyword>
<evidence type="ECO:0000256" key="2">
    <source>
        <dbReference type="ARBA" id="ARBA00004173"/>
    </source>
</evidence>
<organism evidence="15 16">
    <name type="scientific">Neotoma lepida</name>
    <name type="common">Desert woodrat</name>
    <dbReference type="NCBI Taxonomy" id="56216"/>
    <lineage>
        <taxon>Eukaryota</taxon>
        <taxon>Metazoa</taxon>
        <taxon>Chordata</taxon>
        <taxon>Craniata</taxon>
        <taxon>Vertebrata</taxon>
        <taxon>Euteleostomi</taxon>
        <taxon>Mammalia</taxon>
        <taxon>Eutheria</taxon>
        <taxon>Euarchontoglires</taxon>
        <taxon>Glires</taxon>
        <taxon>Rodentia</taxon>
        <taxon>Myomorpha</taxon>
        <taxon>Muroidea</taxon>
        <taxon>Cricetidae</taxon>
        <taxon>Neotominae</taxon>
        <taxon>Neotoma</taxon>
    </lineage>
</organism>
<comment type="caution">
    <text evidence="15">The sequence shown here is derived from an EMBL/GenBank/DDBJ whole genome shotgun (WGS) entry which is preliminary data.</text>
</comment>
<comment type="subcellular location">
    <subcellularLocation>
        <location evidence="2">Mitochondrion</location>
    </subcellularLocation>
    <subcellularLocation>
        <location evidence="1">Nucleus</location>
    </subcellularLocation>
</comment>
<evidence type="ECO:0000256" key="11">
    <source>
        <dbReference type="ARBA" id="ARBA00035184"/>
    </source>
</evidence>
<evidence type="ECO:0000256" key="5">
    <source>
        <dbReference type="ARBA" id="ARBA00023054"/>
    </source>
</evidence>
<evidence type="ECO:0000256" key="14">
    <source>
        <dbReference type="SAM" id="MobiDB-lite"/>
    </source>
</evidence>
<dbReference type="GO" id="GO:0005739">
    <property type="term" value="C:mitochondrion"/>
    <property type="evidence" value="ECO:0007669"/>
    <property type="project" value="UniProtKB-SubCell"/>
</dbReference>
<keyword evidence="9" id="KW-0131">Cell cycle</keyword>
<dbReference type="Gene3D" id="6.10.280.120">
    <property type="entry name" value="Growth arrest and DNA-damage-inducible proteins-interacting protein 1"/>
    <property type="match status" value="1"/>
</dbReference>
<dbReference type="PANTHER" id="PTHR31761">
    <property type="entry name" value="GROWTH ARREST AND DNA DAMAGE-INDUCIBLE PROTEINS-INTERACTING PROTEIN 1 GADD45GIP1"/>
    <property type="match status" value="1"/>
</dbReference>
<proteinExistence type="inferred from homology"/>
<dbReference type="InterPro" id="IPR018472">
    <property type="entry name" value="Ribosomal_mL64"/>
</dbReference>
<feature type="compositionally biased region" description="Basic and acidic residues" evidence="14">
    <location>
        <begin position="186"/>
        <end position="202"/>
    </location>
</feature>
<dbReference type="InterPro" id="IPR043035">
    <property type="entry name" value="Ribosomal_mL64_sf"/>
</dbReference>
<keyword evidence="16" id="KW-1185">Reference proteome</keyword>
<accession>A0A1A6HF50</accession>
<evidence type="ECO:0000256" key="4">
    <source>
        <dbReference type="ARBA" id="ARBA00022980"/>
    </source>
</evidence>
<sequence>MAALAMQTRRLLRLSAALGPRSANYRAPPPPRRRPGPQWPDPENLLSPRWQLGPRHAAKQFARHGAASGVAPASLWPSPEQLRELEAEEREWCPSLATMQESLRAKQQAEEARRRAREQHIAECMAKMPQMIENWRQQKRERWEKAQADKERRARLQAEAQERLGYHVDPRSARFQELVQDLDKQQRKRLKEERQRQKKEARVAAMASAEAQDPAVSGEPSS</sequence>
<dbReference type="GO" id="GO:0005840">
    <property type="term" value="C:ribosome"/>
    <property type="evidence" value="ECO:0007669"/>
    <property type="project" value="UniProtKB-KW"/>
</dbReference>
<dbReference type="PANTHER" id="PTHR31761:SF1">
    <property type="entry name" value="LARGE RIBOSOMAL SUBUNIT PROTEIN ML64"/>
    <property type="match status" value="1"/>
</dbReference>
<comment type="function">
    <text evidence="13">Acts as a negative regulator of G1 to S cell cycle phase progression by inhibiting cyclin-dependent kinases. Inhibitory effects are additive with GADD45 proteins but also occur in the absence of GADD45 proteins. Acts as a repressor of the orphan nuclear receptor NR4A1 by inhibiting AB domain-mediated transcriptional activity. May be involved in the hormone-mediated regulation of NR4A1 transcriptional activity. May play a role in mitochondrial protein synthesis.</text>
</comment>
<keyword evidence="7" id="KW-0539">Nucleus</keyword>
<reference evidence="15 16" key="1">
    <citation type="submission" date="2016-06" db="EMBL/GenBank/DDBJ databases">
        <title>The Draft Genome Sequence and Annotation of the Desert Woodrat Neotoma lepida.</title>
        <authorList>
            <person name="Campbell M."/>
            <person name="Oakeson K.F."/>
            <person name="Yandell M."/>
            <person name="Halpert J.R."/>
            <person name="Dearing D."/>
        </authorList>
    </citation>
    <scope>NUCLEOTIDE SEQUENCE [LARGE SCALE GENOMIC DNA]</scope>
    <source>
        <strain evidence="15">417</strain>
        <tissue evidence="15">Liver</tissue>
    </source>
</reference>
<protein>
    <recommendedName>
        <fullName evidence="11">Large ribosomal subunit protein mL64</fullName>
    </recommendedName>
    <alternativeName>
        <fullName evidence="10">39S ribosomal protein L59, mitochondrial</fullName>
    </alternativeName>
    <alternativeName>
        <fullName evidence="12">Growth arrest and DNA damage-inducible proteins-interacting protein 1</fullName>
    </alternativeName>
</protein>
<keyword evidence="4" id="KW-0689">Ribosomal protein</keyword>
<evidence type="ECO:0000256" key="12">
    <source>
        <dbReference type="ARBA" id="ARBA00035485"/>
    </source>
</evidence>
<dbReference type="EMBL" id="LZPO01034888">
    <property type="protein sequence ID" value="OBS76570.1"/>
    <property type="molecule type" value="Genomic_DNA"/>
</dbReference>
<gene>
    <name evidence="15" type="ORF">A6R68_16989</name>
</gene>
<comment type="similarity">
    <text evidence="3">Belongs to the mitochondrion-specific ribosomal protein mL64 family.</text>
</comment>
<name>A0A1A6HF50_NEOLE</name>
<evidence type="ECO:0000256" key="1">
    <source>
        <dbReference type="ARBA" id="ARBA00004123"/>
    </source>
</evidence>
<evidence type="ECO:0000256" key="8">
    <source>
        <dbReference type="ARBA" id="ARBA00023274"/>
    </source>
</evidence>
<keyword evidence="6" id="KW-0496">Mitochondrion</keyword>